<feature type="region of interest" description="Disordered" evidence="6">
    <location>
        <begin position="1566"/>
        <end position="1801"/>
    </location>
</feature>
<protein>
    <recommendedName>
        <fullName evidence="4 5">Alpha-tubulin N-acetyltransferase</fullName>
        <shortName evidence="5">Alpha-TAT</shortName>
        <shortName evidence="5">TAT</shortName>
        <ecNumber evidence="4 5">2.3.1.108</ecNumber>
    </recommendedName>
    <alternativeName>
        <fullName evidence="5">Acetyltransferase mec-17 homolog</fullName>
    </alternativeName>
</protein>
<keyword evidence="2 5" id="KW-0012">Acyltransferase</keyword>
<comment type="catalytic activity">
    <reaction evidence="3 5">
        <text>L-lysyl-[alpha-tubulin] + acetyl-CoA = N(6)-acetyl-L-lysyl-[alpha-tubulin] + CoA + H(+)</text>
        <dbReference type="Rhea" id="RHEA:15277"/>
        <dbReference type="Rhea" id="RHEA-COMP:11278"/>
        <dbReference type="Rhea" id="RHEA-COMP:11279"/>
        <dbReference type="ChEBI" id="CHEBI:15378"/>
        <dbReference type="ChEBI" id="CHEBI:29969"/>
        <dbReference type="ChEBI" id="CHEBI:57287"/>
        <dbReference type="ChEBI" id="CHEBI:57288"/>
        <dbReference type="ChEBI" id="CHEBI:61930"/>
        <dbReference type="EC" id="2.3.1.108"/>
    </reaction>
</comment>
<evidence type="ECO:0000256" key="6">
    <source>
        <dbReference type="SAM" id="MobiDB-lite"/>
    </source>
</evidence>
<feature type="compositionally biased region" description="Acidic residues" evidence="6">
    <location>
        <begin position="3284"/>
        <end position="3295"/>
    </location>
</feature>
<name>A0A8J6LD91_TENMO</name>
<feature type="compositionally biased region" description="Polar residues" evidence="6">
    <location>
        <begin position="1792"/>
        <end position="1801"/>
    </location>
</feature>
<dbReference type="Pfam" id="PF05301">
    <property type="entry name" value="Acetyltransf_16"/>
    <property type="match status" value="1"/>
</dbReference>
<feature type="compositionally biased region" description="Polar residues" evidence="6">
    <location>
        <begin position="275"/>
        <end position="292"/>
    </location>
</feature>
<feature type="compositionally biased region" description="Polar residues" evidence="6">
    <location>
        <begin position="2404"/>
        <end position="2419"/>
    </location>
</feature>
<feature type="region of interest" description="Disordered" evidence="6">
    <location>
        <begin position="3252"/>
        <end position="3363"/>
    </location>
</feature>
<feature type="region of interest" description="Disordered" evidence="6">
    <location>
        <begin position="876"/>
        <end position="978"/>
    </location>
</feature>
<feature type="region of interest" description="Disordered" evidence="6">
    <location>
        <begin position="638"/>
        <end position="674"/>
    </location>
</feature>
<feature type="region of interest" description="Disordered" evidence="6">
    <location>
        <begin position="2004"/>
        <end position="2059"/>
    </location>
</feature>
<feature type="region of interest" description="Disordered" evidence="6">
    <location>
        <begin position="275"/>
        <end position="295"/>
    </location>
</feature>
<feature type="region of interest" description="Disordered" evidence="6">
    <location>
        <begin position="1815"/>
        <end position="1970"/>
    </location>
</feature>
<feature type="compositionally biased region" description="Basic and acidic residues" evidence="6">
    <location>
        <begin position="1666"/>
        <end position="1712"/>
    </location>
</feature>
<dbReference type="Gene3D" id="3.40.630.30">
    <property type="match status" value="1"/>
</dbReference>
<feature type="region of interest" description="Disordered" evidence="6">
    <location>
        <begin position="2944"/>
        <end position="2979"/>
    </location>
</feature>
<evidence type="ECO:0000256" key="1">
    <source>
        <dbReference type="ARBA" id="ARBA00022679"/>
    </source>
</evidence>
<feature type="compositionally biased region" description="Basic and acidic residues" evidence="6">
    <location>
        <begin position="895"/>
        <end position="909"/>
    </location>
</feature>
<feature type="compositionally biased region" description="Basic and acidic residues" evidence="6">
    <location>
        <begin position="3328"/>
        <end position="3344"/>
    </location>
</feature>
<feature type="compositionally biased region" description="Basic and acidic residues" evidence="6">
    <location>
        <begin position="1365"/>
        <end position="1376"/>
    </location>
</feature>
<feature type="region of interest" description="Disordered" evidence="6">
    <location>
        <begin position="3048"/>
        <end position="3072"/>
    </location>
</feature>
<feature type="compositionally biased region" description="Low complexity" evidence="6">
    <location>
        <begin position="638"/>
        <end position="655"/>
    </location>
</feature>
<feature type="compositionally biased region" description="Basic and acidic residues" evidence="6">
    <location>
        <begin position="1611"/>
        <end position="1623"/>
    </location>
</feature>
<feature type="compositionally biased region" description="Polar residues" evidence="6">
    <location>
        <begin position="1327"/>
        <end position="1336"/>
    </location>
</feature>
<feature type="compositionally biased region" description="Basic and acidic residues" evidence="6">
    <location>
        <begin position="2733"/>
        <end position="2747"/>
    </location>
</feature>
<accession>A0A8J6LD91</accession>
<evidence type="ECO:0000259" key="7">
    <source>
        <dbReference type="PROSITE" id="PS51730"/>
    </source>
</evidence>
<feature type="compositionally biased region" description="Basic and acidic residues" evidence="6">
    <location>
        <begin position="2376"/>
        <end position="2389"/>
    </location>
</feature>
<feature type="region of interest" description="Disordered" evidence="6">
    <location>
        <begin position="2177"/>
        <end position="2212"/>
    </location>
</feature>
<comment type="similarity">
    <text evidence="5">Belongs to the acetyltransferase ATAT1 family.</text>
</comment>
<feature type="compositionally biased region" description="Basic and acidic residues" evidence="6">
    <location>
        <begin position="1419"/>
        <end position="1448"/>
    </location>
</feature>
<feature type="region of interest" description="Disordered" evidence="6">
    <location>
        <begin position="1295"/>
        <end position="1387"/>
    </location>
</feature>
<feature type="compositionally biased region" description="Low complexity" evidence="6">
    <location>
        <begin position="2961"/>
        <end position="2977"/>
    </location>
</feature>
<feature type="compositionally biased region" description="Polar residues" evidence="6">
    <location>
        <begin position="834"/>
        <end position="855"/>
    </location>
</feature>
<reference evidence="8" key="1">
    <citation type="journal article" date="2020" name="J Insects Food Feed">
        <title>The yellow mealworm (Tenebrio molitor) genome: a resource for the emerging insects as food and feed industry.</title>
        <authorList>
            <person name="Eriksson T."/>
            <person name="Andere A."/>
            <person name="Kelstrup H."/>
            <person name="Emery V."/>
            <person name="Picard C."/>
        </authorList>
    </citation>
    <scope>NUCLEOTIDE SEQUENCE</scope>
    <source>
        <strain evidence="8">Stoneville</strain>
        <tissue evidence="8">Whole head</tissue>
    </source>
</reference>
<feature type="compositionally biased region" description="Basic and acidic residues" evidence="6">
    <location>
        <begin position="1646"/>
        <end position="1655"/>
    </location>
</feature>
<feature type="compositionally biased region" description="Basic and acidic residues" evidence="6">
    <location>
        <begin position="3302"/>
        <end position="3318"/>
    </location>
</feature>
<feature type="binding site" evidence="5">
    <location>
        <begin position="157"/>
        <end position="166"/>
    </location>
    <ligand>
        <name>acetyl-CoA</name>
        <dbReference type="ChEBI" id="CHEBI:57288"/>
    </ligand>
</feature>
<evidence type="ECO:0000256" key="5">
    <source>
        <dbReference type="HAMAP-Rule" id="MF_03130"/>
    </source>
</evidence>
<evidence type="ECO:0000313" key="8">
    <source>
        <dbReference type="EMBL" id="KAH0808641.1"/>
    </source>
</evidence>
<dbReference type="InterPro" id="IPR007965">
    <property type="entry name" value="GNAT_ATAT"/>
</dbReference>
<dbReference type="HAMAP" id="MF_03130">
    <property type="entry name" value="mec17"/>
    <property type="match status" value="1"/>
</dbReference>
<gene>
    <name evidence="8" type="ORF">GEV33_014148</name>
</gene>
<feature type="compositionally biased region" description="Basic and acidic residues" evidence="6">
    <location>
        <begin position="2319"/>
        <end position="2335"/>
    </location>
</feature>
<dbReference type="EC" id="2.3.1.108" evidence="4 5"/>
<evidence type="ECO:0000256" key="3">
    <source>
        <dbReference type="ARBA" id="ARBA00051998"/>
    </source>
</evidence>
<feature type="compositionally biased region" description="Basic and acidic residues" evidence="6">
    <location>
        <begin position="3184"/>
        <end position="3199"/>
    </location>
</feature>
<feature type="region of interest" description="Disordered" evidence="6">
    <location>
        <begin position="2788"/>
        <end position="2883"/>
    </location>
</feature>
<dbReference type="FunFam" id="3.40.630.30:FF:000060">
    <property type="entry name" value="Alpha-tubulin N-acetyltransferase 1"/>
    <property type="match status" value="1"/>
</dbReference>
<feature type="compositionally biased region" description="Basic and acidic residues" evidence="6">
    <location>
        <begin position="1472"/>
        <end position="1514"/>
    </location>
</feature>
<feature type="compositionally biased region" description="Basic residues" evidence="6">
    <location>
        <begin position="2580"/>
        <end position="2590"/>
    </location>
</feature>
<feature type="compositionally biased region" description="Basic and acidic residues" evidence="6">
    <location>
        <begin position="921"/>
        <end position="937"/>
    </location>
</feature>
<dbReference type="EMBL" id="JABDTM020028626">
    <property type="protein sequence ID" value="KAH0808641.1"/>
    <property type="molecule type" value="Genomic_DNA"/>
</dbReference>
<feature type="compositionally biased region" description="Basic and acidic residues" evidence="6">
    <location>
        <begin position="1915"/>
        <end position="1924"/>
    </location>
</feature>
<feature type="compositionally biased region" description="Low complexity" evidence="6">
    <location>
        <begin position="2182"/>
        <end position="2204"/>
    </location>
</feature>
<feature type="compositionally biased region" description="Basic and acidic residues" evidence="6">
    <location>
        <begin position="956"/>
        <end position="970"/>
    </location>
</feature>
<feature type="compositionally biased region" description="Polar residues" evidence="6">
    <location>
        <begin position="3165"/>
        <end position="3174"/>
    </location>
</feature>
<feature type="binding site" evidence="5">
    <location>
        <begin position="121"/>
        <end position="134"/>
    </location>
    <ligand>
        <name>acetyl-CoA</name>
        <dbReference type="ChEBI" id="CHEBI:57288"/>
    </ligand>
</feature>
<keyword evidence="9" id="KW-1185">Reference proteome</keyword>
<dbReference type="GO" id="GO:0005874">
    <property type="term" value="C:microtubule"/>
    <property type="evidence" value="ECO:0007669"/>
    <property type="project" value="InterPro"/>
</dbReference>
<dbReference type="PANTHER" id="PTHR12327">
    <property type="entry name" value="ALPHA-TUBULIN N-ACETYLTRANSFERASE 1"/>
    <property type="match status" value="1"/>
</dbReference>
<feature type="region of interest" description="Disordered" evidence="6">
    <location>
        <begin position="827"/>
        <end position="855"/>
    </location>
</feature>
<sequence length="3429" mass="385746">MEFKFAVNDVFKQPIVKIGSNLVPPGFTGDRRAFWDVVGKVSEVVNAMGEASAAAQGLTKPITTAERLRNSEHNIYVLIDHNAGNGRGAVTGMLKVGKKGLYVFDRNGQHYQVSPPCVLDFYVHESRQRTGLGKRLFEHMLQTESVEPVKMAIDRPSEKFLGFLNKHYTLNNPVKQMNNYVVFDGFFPSSPEKNGTVELSHRFVFKFIHVSTPGKKQSANGLQTSTYASPLGRYGAPRPPCSMGQIIHNQTSTIPKNTEPTGVDGVRSAPETNYQNAPVISPGNPNVSQSTPDVYHRSPEKLNGIGEAYQNNEQAKYYQQQQSNNIWQSMRYDDQNNTSLNNENVQNVAVVNQDGVTQPQASNNQSHVMYQDQSQVLNPGIANPNVVQSSGVVQSPGMAQNSPYAQGYVPQAVAPQSYPAQYNVQGVQPVQQYPVQYNVQTNPGHNMVPQTEVSQMQGMMPPSQANQIQNMMPHGRGRQPQDIASHAQMMVPQVQGSQVQNVVPQNQAHAPNVVQQTQNVVRQSESHTQNVVPQHQGHVQNMVPQSQGQAQGDAQNMMPQAQLVTNMVPQTQDMMPQAQPVTNMVPQAQNVVSRTQSRVQNVIPQAQGVQNIMQPSASVQNSVAANVYQQPPAYVPQAQGNAYAPPQPRPQYAQYSEPLPAGGIPHPAHKQVVPQSNAQYAQQQNVYQQNLEQTQPVAHSNMNTPSAPQVQQNVVGYQSQYAMQYPSDASQSMPNTNISQQYSNQAVANRPYDVNNQMVPQQKVASRMNVTNQNINVPHAPYATQETAPQPRVMSNANLPRQTSSQPNSNAGNAAVYYNNRTTVYNPEYGTAPTRETMSQSRVHSANLRPQSGAQNQIRNHVEVQQHMEGSLLNRTNVTNDIQPVNDAKGETQVTEEKISSSPKLERPRSLSIQLSEEQTEDKKNDDVESEVPPKETDIDEEAIEKLEISQNGADVENKEEKAETPDKTPGKKTPSHLTEQGFFDLKFYHNKLCTMCPRKPNSIQNAFVFTNFLNGVLNVMRRCTIVKVRTDMQQNIVTQHRRVSSVDGTPQQRNSVTSQHHSVPSVVGLSASHQRNVALSRCTTWVQVWTGGRNKLAFRLGSEIAVELHTTVDECKKKMNALLSALRREKAKIKRSQGTGRDSFYFHFCVERLQDCWNGIMFAPMIGGDVLLRLNLKNTVSSTRNKKLLRDDVALRCSVAWKRAPRVPIKTYRWEDIRRERLRGGYPWTYLYKEPFKEQTDTKLSAMESKWKSKSSKATPKPSERLVIQEVTNGSDNHQDSLTPEPSGYIVITEVPSDSENHSKPVTTSSVTIEDVDEPEVLNLESAESSDNISQYLDKEEPVAEPAQTTPTTSKAEDVTAENGRQERAKSEEPKRKRKLSIDSSYSRKSLSKLAIIKKLKEARDKIKVPKLTLPKSLKKEASVKSKTEEEAKPVDVSKHYKPRRNEIPVYIHIPLKPPEGETDEFSYLEFGEKKPEEPEKTEEPEKPAEEPEPVEPHEEVEGPPAGERRFSGDPDDIVAFEILKSETIDLEHATKNGLHGGSDYLIIQDDDNKNDNMIIIMPGADEPALSRQGSKRLEPGLSRQGSKRLEQPGLSRQGSNRLAPSRQGSKRERAKSAEPERKRKLSAESGHSRVSLSKLGLMKKLRDAKDKLKLPKLSLSRSNSKKELQKKQKEESSAPKESKKEVEVNKEAEPKTEVKKEKSSSKEPKYIHIPLKPPPGQTDEFSYLEFEEKKEEVKPAEPETSAKEEQQGSVESPESPESPKAEGVQFIFLTPPSDDEILDHPDVPETPSSETKNFFETNVTELKVIAKTAVEETTPKSRKKLLQAVTEEEGSNGAKPAAQPSDADDEKPVEKVEKMVVDEEDGLKLTESAMAKQEQNIKAKEVTEPSQELKSNLKADSPVLKKKVSFKRRSTDDSKDGIYEDVQAPAGDKSGQKDKSTDEHKGKLAVMGNSQSMSADEEKSYLDEKKIIKSTSLEEDYNRWSKLRAFSSLLSMEVTTEMEAAKPAMPTYAGSKKRRKRSTGSLKEGQRRSASEGRRHTVKKRNVSRDSSTGSSVMSLDVRCGCQYFQCDSLLPDRINPVGTRPSSRVSNMVAKIGDHEYEPVNPPPDNIPPASTAPTVHIIDSDRGLQQKPISQASSTTSLERRMLGAEIETSPEESQTVQEMQTEIENKFFSKTSESQPQTTTHTVTTVSTSETQSQPPKHEGPGKFQQAIKTQADKFKTKLHEFKKPNIKLPSKPKIKKPNFQKMKFEKPKFNLPKLPDTAKINLPTFSLPRRSPVKRSLKERQLSTESNAGDSKKSYFDFRTYPRLFRRKPKDDLDSFSSKSEREVPEFATVPRTKRNKESDRWGGRDTIRIPLHAEDSIEDEEREDSVERRMASHIRYDQDIDIDDAYEKENQEIHTASPFSHSYNSRWNHGSFHPDPNEEDSRNRQVTDLDSPKDEPAPHESFDTNTSKDIHSSESSLGIHRRGVLEEIDSDEFFLRQKGISQDNIEVGMYLSSEIREAFKYPTNALADLQGQPRDFPFDATASNQSLPETPSKRKSAKKPKRKKTPHVSQEQISFDQDSELDTEIPPSRPKRRSKRNKKQRELEEVVPYQETIAVDVPDANLGIVRGPEEHEEFRRMYENEQMQGKEQPEINVIDPYAEYEGKYESDDEVFRDEDIRPSAPPRKNRSLKSLNFSEHDSILGDFNQPLHDIEVYKTEHEYIIPTPEVPPTKPPRTLSRSSSKSQDHEEAHQEVEEAPVRPTRSRSRTRSRADSLTLEEPCVEEICVQDFRDSMGYAVIDKNARREPPLPPPRTPPRRKRSVQPPQESQISERKFFTVPRPLNDEPPSRPLRNYSTLGPSRPPRRKHPVNMTDEEKENIDITQYIEIDDEPNRDLHSGEVIQKMRDRPLPAPPRPPRKMRTLQDITSQENIAIGSQENVAGEAFDEEKTEIVEEAEVSTQTEPLPDDFLCDELAPQEPEEAQPLTTEQDSTPVVVERRLITPTHYTYQETVTHGSLVVEPLNGARILPDSDISRVERPVERSVPITKDYEDETSEIPEEFTKLKDPSPAQTSPPPVQTSPPQPSVIERIIERPVVIQPDSGTEVEVLKAQKLQVADLDVDRLSVNELLASKIIVSEIDSGNIQATEISSKTGALKIGEIELPPSVIQQLFEKLQSAAQEQQSSGPIESRPVAETSTKKEAGEETGQKKTPFEQVTVETLPPQRPPRKTEETHETSVPPVDDNIIEEIQVVDIECTQIDSLNISETEEIQEIPEKVDPPKPPVRTDSSTKSKETEPVLEDVEIAEEEAPQRPPRQSEKIKVDESVVKEQETMTASEVDLEEKRAEEPVKREQRMEEPEIDDEPPPRPPEPQVDYIPSQAPPSFYALRAQQYIDSFEDLVRKKVLRRSLLDVGIDLLNPQFLNLLASCYKRAVQQQITRLKD</sequence>
<organism evidence="8 9">
    <name type="scientific">Tenebrio molitor</name>
    <name type="common">Yellow mealworm beetle</name>
    <dbReference type="NCBI Taxonomy" id="7067"/>
    <lineage>
        <taxon>Eukaryota</taxon>
        <taxon>Metazoa</taxon>
        <taxon>Ecdysozoa</taxon>
        <taxon>Arthropoda</taxon>
        <taxon>Hexapoda</taxon>
        <taxon>Insecta</taxon>
        <taxon>Pterygota</taxon>
        <taxon>Neoptera</taxon>
        <taxon>Endopterygota</taxon>
        <taxon>Coleoptera</taxon>
        <taxon>Polyphaga</taxon>
        <taxon>Cucujiformia</taxon>
        <taxon>Tenebrionidae</taxon>
        <taxon>Tenebrio</taxon>
    </lineage>
</organism>
<feature type="region of interest" description="Disordered" evidence="6">
    <location>
        <begin position="2521"/>
        <end position="2597"/>
    </location>
</feature>
<proteinExistence type="inferred from homology"/>
<feature type="region of interest" description="Disordered" evidence="6">
    <location>
        <begin position="2655"/>
        <end position="2682"/>
    </location>
</feature>
<reference evidence="8" key="2">
    <citation type="submission" date="2021-08" db="EMBL/GenBank/DDBJ databases">
        <authorList>
            <person name="Eriksson T."/>
        </authorList>
    </citation>
    <scope>NUCLEOTIDE SEQUENCE</scope>
    <source>
        <strain evidence="8">Stoneville</strain>
        <tissue evidence="8">Whole head</tissue>
    </source>
</reference>
<feature type="compositionally biased region" description="Basic and acidic residues" evidence="6">
    <location>
        <begin position="2030"/>
        <end position="2041"/>
    </location>
</feature>
<feature type="compositionally biased region" description="Basic and acidic residues" evidence="6">
    <location>
        <begin position="1852"/>
        <end position="1863"/>
    </location>
</feature>
<feature type="region of interest" description="Disordered" evidence="6">
    <location>
        <begin position="2230"/>
        <end position="2304"/>
    </location>
</feature>
<feature type="compositionally biased region" description="Basic and acidic residues" evidence="6">
    <location>
        <begin position="1732"/>
        <end position="1752"/>
    </location>
</feature>
<feature type="region of interest" description="Disordered" evidence="6">
    <location>
        <begin position="2712"/>
        <end position="2767"/>
    </location>
</feature>
<dbReference type="InterPro" id="IPR038746">
    <property type="entry name" value="Atat"/>
</dbReference>
<feature type="compositionally biased region" description="Polar residues" evidence="6">
    <location>
        <begin position="2558"/>
        <end position="2567"/>
    </location>
</feature>
<evidence type="ECO:0000313" key="9">
    <source>
        <dbReference type="Proteomes" id="UP000719412"/>
    </source>
</evidence>
<keyword evidence="1 5" id="KW-0808">Transferase</keyword>
<feature type="compositionally biased region" description="Basic residues" evidence="6">
    <location>
        <begin position="2544"/>
        <end position="2557"/>
    </location>
</feature>
<comment type="function">
    <text evidence="5">Specifically acetylates 'Lys-40' in alpha-tubulin on the lumenal side of microtubules. Promotes microtubule destabilization and accelerates microtubule dynamics; this activity may be independent of acetylation activity. Acetylates alpha-tubulin with a slow enzymatic rate, due to a catalytic site that is not optimized for acetyl transfer. Enters the microtubule through each end and diffuses quickly throughout the lumen of microtubules. Acetylates only long/old microtubules because of its slow acetylation rate since it does not have time to act on dynamically unstable microtubules before the enzyme is released.</text>
</comment>
<dbReference type="GO" id="GO:0070507">
    <property type="term" value="P:regulation of microtubule cytoskeleton organization"/>
    <property type="evidence" value="ECO:0007669"/>
    <property type="project" value="UniProtKB-UniRule"/>
</dbReference>
<feature type="site" description="Crucial for catalytic activity" evidence="5">
    <location>
        <position position="56"/>
    </location>
</feature>
<feature type="compositionally biased region" description="Basic and acidic residues" evidence="6">
    <location>
        <begin position="2426"/>
        <end position="2463"/>
    </location>
</feature>
<feature type="domain" description="N-acetyltransferase" evidence="7">
    <location>
        <begin position="1"/>
        <end position="187"/>
    </location>
</feature>
<dbReference type="Proteomes" id="UP000719412">
    <property type="component" value="Unassembled WGS sequence"/>
</dbReference>
<feature type="compositionally biased region" description="Basic and acidic residues" evidence="6">
    <location>
        <begin position="1936"/>
        <end position="1948"/>
    </location>
</feature>
<comment type="caution">
    <text evidence="8">The sequence shown here is derived from an EMBL/GenBank/DDBJ whole genome shotgun (WGS) entry which is preliminary data.</text>
</comment>
<evidence type="ECO:0000256" key="2">
    <source>
        <dbReference type="ARBA" id="ARBA00023315"/>
    </source>
</evidence>
<feature type="compositionally biased region" description="Basic and acidic residues" evidence="6">
    <location>
        <begin position="2346"/>
        <end position="2366"/>
    </location>
</feature>
<feature type="region of interest" description="Disordered" evidence="6">
    <location>
        <begin position="3165"/>
        <end position="3231"/>
    </location>
</feature>
<evidence type="ECO:0000256" key="4">
    <source>
        <dbReference type="ARBA" id="ARBA00066570"/>
    </source>
</evidence>
<dbReference type="PROSITE" id="PS51730">
    <property type="entry name" value="GNAT_ATAT"/>
    <property type="match status" value="1"/>
</dbReference>
<dbReference type="GO" id="GO:0019799">
    <property type="term" value="F:tubulin N-acetyltransferase activity"/>
    <property type="evidence" value="ECO:0007669"/>
    <property type="project" value="UniProtKB-UniRule"/>
</dbReference>
<feature type="compositionally biased region" description="Pro residues" evidence="6">
    <location>
        <begin position="3060"/>
        <end position="3072"/>
    </location>
</feature>
<feature type="region of interest" description="Disordered" evidence="6">
    <location>
        <begin position="2319"/>
        <end position="2472"/>
    </location>
</feature>
<feature type="region of interest" description="Disordered" evidence="6">
    <location>
        <begin position="1409"/>
        <end position="1516"/>
    </location>
</feature>
<dbReference type="PANTHER" id="PTHR12327:SF0">
    <property type="entry name" value="ALPHA-TUBULIN N-ACETYLTRANSFERASE 1"/>
    <property type="match status" value="1"/>
</dbReference>
<dbReference type="GO" id="GO:0048666">
    <property type="term" value="P:neuron development"/>
    <property type="evidence" value="ECO:0007669"/>
    <property type="project" value="UniProtKB-UniRule"/>
</dbReference>